<keyword evidence="3" id="KW-0808">Transferase</keyword>
<dbReference type="PANTHER" id="PTHR31311:SF5">
    <property type="entry name" value="XYLOGLUCAN 6-XYLOSYLTRANSFERASE 2"/>
    <property type="match status" value="1"/>
</dbReference>
<dbReference type="Proteomes" id="UP000327013">
    <property type="component" value="Chromosome 2"/>
</dbReference>
<dbReference type="InterPro" id="IPR008630">
    <property type="entry name" value="Glyco_trans_34"/>
</dbReference>
<evidence type="ECO:0000256" key="6">
    <source>
        <dbReference type="SAM" id="MobiDB-lite"/>
    </source>
</evidence>
<evidence type="ECO:0000256" key="2">
    <source>
        <dbReference type="ARBA" id="ARBA00022676"/>
    </source>
</evidence>
<evidence type="ECO:0000256" key="7">
    <source>
        <dbReference type="SAM" id="Phobius"/>
    </source>
</evidence>
<dbReference type="EMBL" id="CM017322">
    <property type="protein sequence ID" value="KAE8009419.1"/>
    <property type="molecule type" value="Genomic_DNA"/>
</dbReference>
<dbReference type="GO" id="GO:0005802">
    <property type="term" value="C:trans-Golgi network"/>
    <property type="evidence" value="ECO:0007669"/>
    <property type="project" value="TreeGrafter"/>
</dbReference>
<protein>
    <submittedName>
        <fullName evidence="8">Uncharacterized protein</fullName>
    </submittedName>
</protein>
<reference evidence="8 9" key="1">
    <citation type="submission" date="2019-06" db="EMBL/GenBank/DDBJ databases">
        <title>A chromosomal-level reference genome of Carpinus fangiana (Coryloideae, Betulaceae).</title>
        <authorList>
            <person name="Yang X."/>
            <person name="Wang Z."/>
            <person name="Zhang L."/>
            <person name="Hao G."/>
            <person name="Liu J."/>
            <person name="Yang Y."/>
        </authorList>
    </citation>
    <scope>NUCLEOTIDE SEQUENCE [LARGE SCALE GENOMIC DNA]</scope>
    <source>
        <strain evidence="8">Cfa_2016G</strain>
        <tissue evidence="8">Leaf</tissue>
    </source>
</reference>
<keyword evidence="7" id="KW-1133">Transmembrane helix</keyword>
<organism evidence="8 9">
    <name type="scientific">Carpinus fangiana</name>
    <dbReference type="NCBI Taxonomy" id="176857"/>
    <lineage>
        <taxon>Eukaryota</taxon>
        <taxon>Viridiplantae</taxon>
        <taxon>Streptophyta</taxon>
        <taxon>Embryophyta</taxon>
        <taxon>Tracheophyta</taxon>
        <taxon>Spermatophyta</taxon>
        <taxon>Magnoliopsida</taxon>
        <taxon>eudicotyledons</taxon>
        <taxon>Gunneridae</taxon>
        <taxon>Pentapetalae</taxon>
        <taxon>rosids</taxon>
        <taxon>fabids</taxon>
        <taxon>Fagales</taxon>
        <taxon>Betulaceae</taxon>
        <taxon>Carpinus</taxon>
    </lineage>
</organism>
<dbReference type="GO" id="GO:0000139">
    <property type="term" value="C:Golgi membrane"/>
    <property type="evidence" value="ECO:0007669"/>
    <property type="project" value="UniProtKB-SubCell"/>
</dbReference>
<keyword evidence="9" id="KW-1185">Reference proteome</keyword>
<evidence type="ECO:0000313" key="9">
    <source>
        <dbReference type="Proteomes" id="UP000327013"/>
    </source>
</evidence>
<evidence type="ECO:0000256" key="4">
    <source>
        <dbReference type="ARBA" id="ARBA00022968"/>
    </source>
</evidence>
<dbReference type="GO" id="GO:0005768">
    <property type="term" value="C:endosome"/>
    <property type="evidence" value="ECO:0007669"/>
    <property type="project" value="TreeGrafter"/>
</dbReference>
<dbReference type="AlphaFoldDB" id="A0A5N6QTT2"/>
<dbReference type="OrthoDB" id="1723558at2759"/>
<keyword evidence="7" id="KW-0472">Membrane</keyword>
<keyword evidence="2" id="KW-0328">Glycosyltransferase</keyword>
<evidence type="ECO:0000256" key="3">
    <source>
        <dbReference type="ARBA" id="ARBA00022679"/>
    </source>
</evidence>
<keyword evidence="4" id="KW-0735">Signal-anchor</keyword>
<dbReference type="PANTHER" id="PTHR31311">
    <property type="entry name" value="XYLOGLUCAN 6-XYLOSYLTRANSFERASE 5-RELATED-RELATED"/>
    <property type="match status" value="1"/>
</dbReference>
<comment type="subcellular location">
    <subcellularLocation>
        <location evidence="1">Golgi apparatus membrane</location>
        <topology evidence="1">Single-pass type II membrane protein</topology>
    </subcellularLocation>
</comment>
<gene>
    <name evidence="8" type="ORF">FH972_005856</name>
</gene>
<dbReference type="GO" id="GO:0035252">
    <property type="term" value="F:UDP-xylosyltransferase activity"/>
    <property type="evidence" value="ECO:0007669"/>
    <property type="project" value="TreeGrafter"/>
</dbReference>
<evidence type="ECO:0000256" key="5">
    <source>
        <dbReference type="ARBA" id="ARBA00023034"/>
    </source>
</evidence>
<proteinExistence type="predicted"/>
<accession>A0A5N6QTT2</accession>
<name>A0A5N6QTT2_9ROSI</name>
<sequence length="169" mass="19482">MLEWCLGARRLRQIQRTACRNTLWFLSLLLTFVVLRGTIDAGKFGTPEQDFNEIRKHLIHSRGRCVEPRCVLEEVQPDSESDQSNNYATFDISKILVDDEPEEKPDPNKPYSLDPKISDCDQQRAEWLKNNPEFPNFIRPNKPRVLLVTGSSPKPCENPVGDHYLLKSC</sequence>
<evidence type="ECO:0000256" key="1">
    <source>
        <dbReference type="ARBA" id="ARBA00004323"/>
    </source>
</evidence>
<keyword evidence="5" id="KW-0333">Golgi apparatus</keyword>
<dbReference type="GO" id="GO:0016758">
    <property type="term" value="F:hexosyltransferase activity"/>
    <property type="evidence" value="ECO:0007669"/>
    <property type="project" value="TreeGrafter"/>
</dbReference>
<dbReference type="GO" id="GO:0033843">
    <property type="term" value="F:xyloglucan 6-xylosyltransferase activity"/>
    <property type="evidence" value="ECO:0007669"/>
    <property type="project" value="TreeGrafter"/>
</dbReference>
<evidence type="ECO:0000313" key="8">
    <source>
        <dbReference type="EMBL" id="KAE8009419.1"/>
    </source>
</evidence>
<dbReference type="GO" id="GO:0009969">
    <property type="term" value="P:xyloglucan biosynthetic process"/>
    <property type="evidence" value="ECO:0007669"/>
    <property type="project" value="TreeGrafter"/>
</dbReference>
<feature type="transmembrane region" description="Helical" evidence="7">
    <location>
        <begin position="21"/>
        <end position="39"/>
    </location>
</feature>
<keyword evidence="7" id="KW-0812">Transmembrane</keyword>
<feature type="region of interest" description="Disordered" evidence="6">
    <location>
        <begin position="96"/>
        <end position="116"/>
    </location>
</feature>